<dbReference type="InterPro" id="IPR025110">
    <property type="entry name" value="AMP-bd_C"/>
</dbReference>
<feature type="transmembrane region" description="Helical" evidence="4">
    <location>
        <begin position="177"/>
        <end position="200"/>
    </location>
</feature>
<feature type="transmembrane region" description="Helical" evidence="4">
    <location>
        <begin position="44"/>
        <end position="66"/>
    </location>
</feature>
<dbReference type="InterPro" id="IPR050237">
    <property type="entry name" value="ATP-dep_AMP-bd_enzyme"/>
</dbReference>
<dbReference type="EMBL" id="FORX01000021">
    <property type="protein sequence ID" value="SFK36327.1"/>
    <property type="molecule type" value="Genomic_DNA"/>
</dbReference>
<dbReference type="SUPFAM" id="SSF56801">
    <property type="entry name" value="Acetyl-CoA synthetase-like"/>
    <property type="match status" value="1"/>
</dbReference>
<dbReference type="Gene3D" id="3.40.50.12780">
    <property type="entry name" value="N-terminal domain of ligase-like"/>
    <property type="match status" value="1"/>
</dbReference>
<keyword evidence="6" id="KW-0808">Transferase</keyword>
<dbReference type="NCBIfam" id="NF006386">
    <property type="entry name" value="PRK08633.1"/>
    <property type="match status" value="1"/>
</dbReference>
<sequence>MKSLRKMCGFAPYILVVLLNAITDLGHKIVVQNTVFKTFSGTEQIALTATVNALLLLPFILLFTPAACIADRFSKSRVIRISAAAAIPLAVLIVIFYHAGLFWPAFLMTFLLAVQSAFYSPAKYGYIKEMTGQEGLAQANAAVQAVTIVAILLGAVIFSMFFEAFLPETMPDSPHEILKAIAPCGYILVAGTVLETILAFRLPEIRPGDREVVIDSMKYLRGGYLRDNVKLLREKQVIWLSIVGLTIFWSVNQVLLATFGAYLKDVAGETNTVVTQGMLALGGLGIVVGSVMAGKVSRNFIETGTIPLGAMGMTVCLFLLPNIESRALLSTLLFGYGVCGGLLVVPLNALIQFSARDREMGKILAGNNFLQNIGMLAFLGLTLAMSLAGIGSVPLFYILAAVALAGTIYTLGKLPQSLMRYLLYILFSQRYRLSVVGLNSLPADGGVLLLGNHVSWIDWAVLHLAVPRRLRFVMERSIYERWYLKWFLRRLGMIPISSRGSKQALRDVAAALKAGDCVVIFPEGAISRNGQLGEFKRGFEIPARESGCVIVPFYLRGLWGSLFSFAGPRLRETSRIRGIRDVTVCFGPPMAAASSASEVKKIVSRLSIAAWKEYSQTFDPLHMAWLKTAKRYPGRRAVADSTGSDMSQRMLLSTCIIASRMLRKRTVGQKNVGVLLPASVGGVIANMSLLMLGKTVVNLNYTTGPDTLSGILERAHIGTIVTSEAFLSRLRGRGIDLGGILQDREVFFMETLRSGIGKGAFIATMIASQVLPAFALRLLFFHRVCLEDTAAILFSSGSEGSPKGVMLTHENIMGNIKQVASLFNARDHDVFLGTLPLFHAFGLTVTTFMPLIEGIPVVCHPDPTDAYRIGCLAAEHQATFLCATPTFLGLYARNQKLHRLMFSSLRLVVAGAERLSDETRRAFKEKFGLEIHEGYGTTETTPVASVNTVDVLNTNGFSVQVGSKPGTVGLPLPGSALRVVDPETLEDLPAGEAGLILIGGTQIMKGYLDDEARTRGAIIEQDGIRWYKSGDKGRIDEDGFLVILDRYSRFAKIGGEMVSLAAVEDALLRAALAGAECVAVAVRDAKKGERIVALVSGMNEPAVLRKTMIEGGTNPIFVPDKFYAVEEIPKLGTGKKDLAGAKAMALEFATA</sequence>
<dbReference type="Proteomes" id="UP000198635">
    <property type="component" value="Unassembled WGS sequence"/>
</dbReference>
<keyword evidence="1 4" id="KW-0812">Transmembrane</keyword>
<keyword evidence="6" id="KW-0436">Ligase</keyword>
<evidence type="ECO:0000256" key="2">
    <source>
        <dbReference type="ARBA" id="ARBA00022989"/>
    </source>
</evidence>
<evidence type="ECO:0000256" key="3">
    <source>
        <dbReference type="ARBA" id="ARBA00023136"/>
    </source>
</evidence>
<dbReference type="STRING" id="52560.SAMN04488082_12164"/>
<feature type="transmembrane region" description="Helical" evidence="4">
    <location>
        <begin position="672"/>
        <end position="692"/>
    </location>
</feature>
<dbReference type="InterPro" id="IPR002123">
    <property type="entry name" value="Plipid/glycerol_acylTrfase"/>
</dbReference>
<dbReference type="SUPFAM" id="SSF69593">
    <property type="entry name" value="Glycerol-3-phosphate (1)-acyltransferase"/>
    <property type="match status" value="1"/>
</dbReference>
<keyword evidence="7" id="KW-1185">Reference proteome</keyword>
<reference evidence="7" key="1">
    <citation type="submission" date="2016-10" db="EMBL/GenBank/DDBJ databases">
        <authorList>
            <person name="Varghese N."/>
            <person name="Submissions S."/>
        </authorList>
    </citation>
    <scope>NUCLEOTIDE SEQUENCE [LARGE SCALE GENOMIC DNA]</scope>
    <source>
        <strain evidence="7">DSM 5918</strain>
    </source>
</reference>
<feature type="transmembrane region" description="Helical" evidence="4">
    <location>
        <begin position="274"/>
        <end position="293"/>
    </location>
</feature>
<evidence type="ECO:0000313" key="7">
    <source>
        <dbReference type="Proteomes" id="UP000198635"/>
    </source>
</evidence>
<feature type="transmembrane region" description="Helical" evidence="4">
    <location>
        <begin position="103"/>
        <end position="120"/>
    </location>
</feature>
<dbReference type="PANTHER" id="PTHR43767">
    <property type="entry name" value="LONG-CHAIN-FATTY-ACID--COA LIGASE"/>
    <property type="match status" value="1"/>
</dbReference>
<feature type="transmembrane region" description="Helical" evidence="4">
    <location>
        <begin position="300"/>
        <end position="321"/>
    </location>
</feature>
<dbReference type="CDD" id="cd07989">
    <property type="entry name" value="LPLAT_AGPAT-like"/>
    <property type="match status" value="1"/>
</dbReference>
<dbReference type="InterPro" id="IPR011701">
    <property type="entry name" value="MFS"/>
</dbReference>
<dbReference type="GO" id="GO:0016878">
    <property type="term" value="F:acid-thiol ligase activity"/>
    <property type="evidence" value="ECO:0007669"/>
    <property type="project" value="UniProtKB-ARBA"/>
</dbReference>
<feature type="transmembrane region" description="Helical" evidence="4">
    <location>
        <begin position="372"/>
        <end position="390"/>
    </location>
</feature>
<keyword evidence="2 4" id="KW-1133">Transmembrane helix</keyword>
<name>A0A1I3YWU3_9BACT</name>
<dbReference type="Gene3D" id="3.30.300.30">
    <property type="match status" value="1"/>
</dbReference>
<dbReference type="SUPFAM" id="SSF103473">
    <property type="entry name" value="MFS general substrate transporter"/>
    <property type="match status" value="1"/>
</dbReference>
<dbReference type="InterPro" id="IPR045851">
    <property type="entry name" value="AMP-bd_C_sf"/>
</dbReference>
<dbReference type="PANTHER" id="PTHR43767:SF1">
    <property type="entry name" value="NONRIBOSOMAL PEPTIDE SYNTHASE PES1 (EUROFUNG)-RELATED"/>
    <property type="match status" value="1"/>
</dbReference>
<keyword evidence="3 4" id="KW-0472">Membrane</keyword>
<evidence type="ECO:0000256" key="4">
    <source>
        <dbReference type="SAM" id="Phobius"/>
    </source>
</evidence>
<dbReference type="InterPro" id="IPR042099">
    <property type="entry name" value="ANL_N_sf"/>
</dbReference>
<organism evidence="6 7">
    <name type="scientific">Desulfomicrobium apsheronum</name>
    <dbReference type="NCBI Taxonomy" id="52560"/>
    <lineage>
        <taxon>Bacteria</taxon>
        <taxon>Pseudomonadati</taxon>
        <taxon>Thermodesulfobacteriota</taxon>
        <taxon>Desulfovibrionia</taxon>
        <taxon>Desulfovibrionales</taxon>
        <taxon>Desulfomicrobiaceae</taxon>
        <taxon>Desulfomicrobium</taxon>
    </lineage>
</organism>
<evidence type="ECO:0000313" key="6">
    <source>
        <dbReference type="EMBL" id="SFK36327.1"/>
    </source>
</evidence>
<accession>A0A1I3YWU3</accession>
<feature type="domain" description="Phospholipid/glycerol acyltransferase" evidence="5">
    <location>
        <begin position="447"/>
        <end position="558"/>
    </location>
</feature>
<feature type="transmembrane region" description="Helical" evidence="4">
    <location>
        <begin position="759"/>
        <end position="780"/>
    </location>
</feature>
<dbReference type="SMART" id="SM00563">
    <property type="entry name" value="PlsC"/>
    <property type="match status" value="1"/>
</dbReference>
<dbReference type="InterPro" id="IPR036259">
    <property type="entry name" value="MFS_trans_sf"/>
</dbReference>
<dbReference type="Pfam" id="PF01553">
    <property type="entry name" value="Acyltransferase"/>
    <property type="match status" value="1"/>
</dbReference>
<dbReference type="GO" id="GO:0016746">
    <property type="term" value="F:acyltransferase activity"/>
    <property type="evidence" value="ECO:0007669"/>
    <property type="project" value="UniProtKB-KW"/>
</dbReference>
<evidence type="ECO:0000256" key="1">
    <source>
        <dbReference type="ARBA" id="ARBA00022692"/>
    </source>
</evidence>
<dbReference type="OrthoDB" id="9799237at2"/>
<protein>
    <submittedName>
        <fullName evidence="6">Acyl-[acyl-carrier-protein]-phospholipid O-acyltransferase / long-chain-fatty-acid--[acyl-carrier-protein] ligase</fullName>
    </submittedName>
</protein>
<dbReference type="Gene3D" id="1.20.1250.20">
    <property type="entry name" value="MFS general substrate transporter like domains"/>
    <property type="match status" value="1"/>
</dbReference>
<dbReference type="AlphaFoldDB" id="A0A1I3YWU3"/>
<feature type="transmembrane region" description="Helical" evidence="4">
    <location>
        <begin position="396"/>
        <end position="414"/>
    </location>
</feature>
<dbReference type="Pfam" id="PF13193">
    <property type="entry name" value="AMP-binding_C"/>
    <property type="match status" value="1"/>
</dbReference>
<dbReference type="GO" id="GO:0022857">
    <property type="term" value="F:transmembrane transporter activity"/>
    <property type="evidence" value="ECO:0007669"/>
    <property type="project" value="InterPro"/>
</dbReference>
<gene>
    <name evidence="6" type="ORF">SAMN04488082_12164</name>
</gene>
<feature type="transmembrane region" description="Helical" evidence="4">
    <location>
        <begin position="78"/>
        <end position="97"/>
    </location>
</feature>
<evidence type="ECO:0000259" key="5">
    <source>
        <dbReference type="SMART" id="SM00563"/>
    </source>
</evidence>
<feature type="transmembrane region" description="Helical" evidence="4">
    <location>
        <begin position="327"/>
        <end position="351"/>
    </location>
</feature>
<dbReference type="InterPro" id="IPR020845">
    <property type="entry name" value="AMP-binding_CS"/>
</dbReference>
<dbReference type="InterPro" id="IPR000873">
    <property type="entry name" value="AMP-dep_synth/lig_dom"/>
</dbReference>
<dbReference type="Pfam" id="PF00501">
    <property type="entry name" value="AMP-binding"/>
    <property type="match status" value="1"/>
</dbReference>
<keyword evidence="6" id="KW-0012">Acyltransferase</keyword>
<feature type="transmembrane region" description="Helical" evidence="4">
    <location>
        <begin position="237"/>
        <end position="262"/>
    </location>
</feature>
<dbReference type="Pfam" id="PF07690">
    <property type="entry name" value="MFS_1"/>
    <property type="match status" value="1"/>
</dbReference>
<proteinExistence type="predicted"/>
<feature type="transmembrane region" description="Helical" evidence="4">
    <location>
        <begin position="141"/>
        <end position="165"/>
    </location>
</feature>
<dbReference type="PROSITE" id="PS00455">
    <property type="entry name" value="AMP_BINDING"/>
    <property type="match status" value="1"/>
</dbReference>
<dbReference type="RefSeq" id="WP_092378413.1">
    <property type="nucleotide sequence ID" value="NZ_FORX01000021.1"/>
</dbReference>
<dbReference type="CDD" id="cd06173">
    <property type="entry name" value="MFS_MefA_like"/>
    <property type="match status" value="1"/>
</dbReference>